<feature type="compositionally biased region" description="Basic residues" evidence="2">
    <location>
        <begin position="35"/>
        <end position="44"/>
    </location>
</feature>
<feature type="compositionally biased region" description="Polar residues" evidence="2">
    <location>
        <begin position="2024"/>
        <end position="2033"/>
    </location>
</feature>
<proteinExistence type="predicted"/>
<feature type="compositionally biased region" description="Low complexity" evidence="2">
    <location>
        <begin position="1185"/>
        <end position="1194"/>
    </location>
</feature>
<feature type="region of interest" description="Disordered" evidence="2">
    <location>
        <begin position="1594"/>
        <end position="1659"/>
    </location>
</feature>
<dbReference type="EMBL" id="OA882243">
    <property type="protein sequence ID" value="CAD7274112.1"/>
    <property type="molecule type" value="Genomic_DNA"/>
</dbReference>
<dbReference type="InterPro" id="IPR025486">
    <property type="entry name" value="DUF4378"/>
</dbReference>
<name>A0A7R9BGD8_9CRUS</name>
<feature type="compositionally biased region" description="Polar residues" evidence="2">
    <location>
        <begin position="1101"/>
        <end position="1119"/>
    </location>
</feature>
<feature type="coiled-coil region" evidence="1">
    <location>
        <begin position="1967"/>
        <end position="1997"/>
    </location>
</feature>
<dbReference type="GO" id="GO:0034453">
    <property type="term" value="P:microtubule anchoring"/>
    <property type="evidence" value="ECO:0007669"/>
    <property type="project" value="InterPro"/>
</dbReference>
<feature type="compositionally biased region" description="Basic and acidic residues" evidence="2">
    <location>
        <begin position="330"/>
        <end position="342"/>
    </location>
</feature>
<feature type="coiled-coil region" evidence="1">
    <location>
        <begin position="991"/>
        <end position="1041"/>
    </location>
</feature>
<feature type="region of interest" description="Disordered" evidence="2">
    <location>
        <begin position="418"/>
        <end position="448"/>
    </location>
</feature>
<dbReference type="InterPro" id="IPR028750">
    <property type="entry name" value="CEP350/CC187"/>
</dbReference>
<sequence>MAGSMSGLVVRDDSDESFLASLRSYSMQNAQKGTKQVKRGKRRSTTADRPPWKNVFDDITSAPTAPENDEKLPMNVSRFEEVRGSSQNIFSGDERSERLASLIAQTRKLREAGDGQEAFEENQKLGKVESKGLNRIQQLKREVECLRAQRLHKFEAEKSRQEFKCNHMLRKSYEVREVNEFIKKQRARRRVSEEKATEEARMERMKKAQKLRELQEKAASVRRASCVPQSSPCADRRMYSEPQTIKRSASVPTRPENSEYDGNKPISRWGENLLLSDERIRNLATALSTRLEEEGAAYLQKLRLFYDLKKAARVKKSPVLNDINVRRQKRSSENDPSDREGLVVDMPPEGRVFFSGMDPELSAGELSDDSETGADVSNMAEEIVELKLSNAENLGEVQRSSYPRSPPDTVEKVLQSAPGMNSYPSELRKTAQATAKASPELSDAEKKSKTTAVNGLHYIDGTHLRRALLSTLTKADDGKILAGKSDFGVIEALKCKLRINPREVNLAGEFRIPLNSHRGSADAATQHNDALVASKGVQACETVDAGVETSGGSPYYEDKALQTSFLPSPVVKDAVCSTDEPSISLDVKRSDSVFARVHTMNASARQVNPEKHSLNMASAPLGDTSIDEPTDASTSGILGYAPRTLDMKFRTELAYLETLEESIRQLGELYRISSVAGTQQDNLVLAEIVKLRQQELLPLLKAEEQNRQSEEQRKVALDAETRAIQQTLETVRRETHALIAQSTEKMTETQAQMAQIASDVVKEITKISRVPQTMDHDLTSAAVSAAIETAIKQIKKTHKLVHGQSSVSSLSEESTITSQGDDSKLCSRIEEKTNNGMEARKSPTNGFEIELSHMPATRKEDGSIAEEISEAYSSDFEPITNEVSASENPPVAVLGQSTETQSGFRRHAIQLGIKKPGNDIYTVGSALVSTDSPSTQSFDDINLAMVKHQLAAVELRARQQKSMLKMKEINIAASARSEMGDIENKRNDAELSGDRRTLAALKKRKELLEERIKMEKSRMIRLKEEVAAENKRERLALLERQERIIKLREQSKSAVVLSESRKQSVASIAAADNVISGDSDKENQETAGNLEIKINSEEKQSSSVTPPEENTLSGVASSKLESVPETLIVPRHSRSHSDDSKARQGFLLPNLSRGDLDRSFSASQLPMLERNYRNSAHFRSRKGPSHNNSSSSESTLTDQDDPLGRKAWRSLKRYEANKRREQQLHERRKNVEELLAWRTRLEKEELVVRKLEEEALKYKAAAQVSSHETSVVDRVEQNLCKGEEARNQKRSISAHDSVDADVLDHPVTESSIPEELEDDHSAVQGIEIDASIPEKSDVSAAEVDSQELIESEVDGIRADVSEERYVLHDSQSEQITEESAEETRQKRLREKFRSKAGMIVSTPLSPRTTRPKRRLSSGSDDSFSHTQTETSDVGSDAEGRIIALQEELKRRHREVERLKKEAKRRYREKLRNYNNFIAQTKRELEQELSDGDLRVGSVKPQIKKPKYRQKDLGASGINVIPNAESSASVHDEQALEISEECDSGSGKFVENEPISLGEAASQSYSAAFESSLSGDDQSCVSVATLEAETENEMILTESESSSGSQIKKSESIVDNSEELESEKIETIETESEKEFSDETDDGQVPSPVLEDLSRRSSASTDTIVLSPLKTPVSLTGNVLSPEEKDVAGEFPITEWPAENTHIELEETQESNEGSDAIAFEDTDENRDEPSSTLDNLQVDENCKNPWLDTSVMAPELATRNPGQHLPKDKIKFVDETVELLLASMMKSFFDDPVQLKPSNLPVRNEDRPNFTCALEEILEKPEGSVFPLSEIEDVDGGFTELDVKEKLAGEYADAILSDLAKEIVDEIAAIKETKSELDIVRPPRPSTSPTPPVLVFPLTDAVAAALDRAVSPVTQPSGDLDVSVDLLAPLSPGHLLPVGRVRQCSVDDMQLTFSPKKGNWNENDFVMLSKQREHEKLKEKQAQIEHEIKELEALQQMQQLQEQAAPFYLREIPNKPPPPYTPPKQNGSSTGSPRSRGHRHLNTGLRLSKSDLERLALEACRVIPVFKEEHETYLAKAAEIVFKCYAAGNDVSSMQPPPEYFGPKEAGDDPDTIVRRCYIELLFDLAKETLVERMNAAVVTPRPVYMKPKLVPHRSWLMPQNVDVLKDAACKAGLRWLGFEPKANRDRFIVEWTKKKKDNVDRILVAELQREEAAWTDFEEEEVFIKNKLTNVIFEDLVAEFVEELASLRSLRRKRVAYTKT</sequence>
<feature type="compositionally biased region" description="Basic and acidic residues" evidence="2">
    <location>
        <begin position="1621"/>
        <end position="1636"/>
    </location>
</feature>
<feature type="region of interest" description="Disordered" evidence="2">
    <location>
        <begin position="21"/>
        <end position="72"/>
    </location>
</feature>
<feature type="region of interest" description="Disordered" evidence="2">
    <location>
        <begin position="231"/>
        <end position="264"/>
    </location>
</feature>
<organism evidence="4">
    <name type="scientific">Notodromas monacha</name>
    <dbReference type="NCBI Taxonomy" id="399045"/>
    <lineage>
        <taxon>Eukaryota</taxon>
        <taxon>Metazoa</taxon>
        <taxon>Ecdysozoa</taxon>
        <taxon>Arthropoda</taxon>
        <taxon>Crustacea</taxon>
        <taxon>Oligostraca</taxon>
        <taxon>Ostracoda</taxon>
        <taxon>Podocopa</taxon>
        <taxon>Podocopida</taxon>
        <taxon>Cypridocopina</taxon>
        <taxon>Cypridoidea</taxon>
        <taxon>Cyprididae</taxon>
        <taxon>Notodromas</taxon>
    </lineage>
</organism>
<evidence type="ECO:0000313" key="5">
    <source>
        <dbReference type="Proteomes" id="UP000678499"/>
    </source>
</evidence>
<protein>
    <recommendedName>
        <fullName evidence="3">DUF4378 domain-containing protein</fullName>
    </recommendedName>
</protein>
<evidence type="ECO:0000259" key="3">
    <source>
        <dbReference type="Pfam" id="PF14309"/>
    </source>
</evidence>
<feature type="region of interest" description="Disordered" evidence="2">
    <location>
        <begin position="2010"/>
        <end position="2044"/>
    </location>
</feature>
<feature type="compositionally biased region" description="Low complexity" evidence="2">
    <location>
        <begin position="1597"/>
        <end position="1606"/>
    </location>
</feature>
<feature type="region of interest" description="Disordered" evidence="2">
    <location>
        <begin position="325"/>
        <end position="345"/>
    </location>
</feature>
<feature type="region of interest" description="Disordered" evidence="2">
    <location>
        <begin position="1367"/>
        <end position="1438"/>
    </location>
</feature>
<evidence type="ECO:0000313" key="4">
    <source>
        <dbReference type="EMBL" id="CAD7274112.1"/>
    </source>
</evidence>
<feature type="domain" description="DUF4378" evidence="3">
    <location>
        <begin position="2115"/>
        <end position="2240"/>
    </location>
</feature>
<evidence type="ECO:0000256" key="2">
    <source>
        <dbReference type="SAM" id="MobiDB-lite"/>
    </source>
</evidence>
<feature type="compositionally biased region" description="Polar residues" evidence="2">
    <location>
        <begin position="241"/>
        <end position="251"/>
    </location>
</feature>
<feature type="coiled-coil region" evidence="1">
    <location>
        <begin position="1234"/>
        <end position="1261"/>
    </location>
</feature>
<feature type="region of interest" description="Disordered" evidence="2">
    <location>
        <begin position="1091"/>
        <end position="1119"/>
    </location>
</feature>
<keyword evidence="5" id="KW-1185">Reference proteome</keyword>
<feature type="region of interest" description="Disordered" evidence="2">
    <location>
        <begin position="1177"/>
        <end position="1204"/>
    </location>
</feature>
<reference evidence="4" key="1">
    <citation type="submission" date="2020-11" db="EMBL/GenBank/DDBJ databases">
        <authorList>
            <person name="Tran Van P."/>
        </authorList>
    </citation>
    <scope>NUCLEOTIDE SEQUENCE</scope>
</reference>
<dbReference type="Proteomes" id="UP000678499">
    <property type="component" value="Unassembled WGS sequence"/>
</dbReference>
<dbReference type="OrthoDB" id="306254at2759"/>
<dbReference type="EMBL" id="CAJPEX010000206">
    <property type="protein sequence ID" value="CAG0914264.1"/>
    <property type="molecule type" value="Genomic_DNA"/>
</dbReference>
<accession>A0A7R9BGD8</accession>
<dbReference type="Pfam" id="PF14309">
    <property type="entry name" value="DUF4378"/>
    <property type="match status" value="1"/>
</dbReference>
<feature type="coiled-coil region" evidence="1">
    <location>
        <begin position="188"/>
        <end position="224"/>
    </location>
</feature>
<keyword evidence="1" id="KW-0175">Coiled coil</keyword>
<dbReference type="PANTHER" id="PTHR13958">
    <property type="entry name" value="CENTROSOME-ASSOCIATED PROTEIN 350"/>
    <property type="match status" value="1"/>
</dbReference>
<feature type="coiled-coil region" evidence="1">
    <location>
        <begin position="1441"/>
        <end position="1487"/>
    </location>
</feature>
<dbReference type="GO" id="GO:0008017">
    <property type="term" value="F:microtubule binding"/>
    <property type="evidence" value="ECO:0007669"/>
    <property type="project" value="InterPro"/>
</dbReference>
<dbReference type="PANTHER" id="PTHR13958:SF3">
    <property type="entry name" value="CAP-GLY DOMAIN-CONTAINING PROTEIN-RELATED"/>
    <property type="match status" value="1"/>
</dbReference>
<feature type="compositionally biased region" description="Polar residues" evidence="2">
    <location>
        <begin position="1416"/>
        <end position="1433"/>
    </location>
</feature>
<feature type="region of interest" description="Disordered" evidence="2">
    <location>
        <begin position="1720"/>
        <end position="1741"/>
    </location>
</feature>
<dbReference type="GO" id="GO:0005813">
    <property type="term" value="C:centrosome"/>
    <property type="evidence" value="ECO:0007669"/>
    <property type="project" value="InterPro"/>
</dbReference>
<evidence type="ECO:0000256" key="1">
    <source>
        <dbReference type="SAM" id="Coils"/>
    </source>
</evidence>
<feature type="compositionally biased region" description="Polar residues" evidence="2">
    <location>
        <begin position="23"/>
        <end position="34"/>
    </location>
</feature>
<gene>
    <name evidence="4" type="ORF">NMOB1V02_LOCUS1967</name>
</gene>